<proteinExistence type="predicted"/>
<dbReference type="Proteomes" id="UP001629953">
    <property type="component" value="Unassembled WGS sequence"/>
</dbReference>
<dbReference type="NCBIfam" id="TIGR01509">
    <property type="entry name" value="HAD-SF-IA-v3"/>
    <property type="match status" value="1"/>
</dbReference>
<dbReference type="NCBIfam" id="TIGR01549">
    <property type="entry name" value="HAD-SF-IA-v1"/>
    <property type="match status" value="1"/>
</dbReference>
<evidence type="ECO:0000256" key="1">
    <source>
        <dbReference type="ARBA" id="ARBA00001946"/>
    </source>
</evidence>
<gene>
    <name evidence="5" type="ORF">ABUE30_07910</name>
</gene>
<dbReference type="SFLD" id="SFLDG01129">
    <property type="entry name" value="C1.5:_HAD__Beta-PGM__Phosphata"/>
    <property type="match status" value="1"/>
</dbReference>
<dbReference type="InterPro" id="IPR051400">
    <property type="entry name" value="HAD-like_hydrolase"/>
</dbReference>
<comment type="cofactor">
    <cofactor evidence="1">
        <name>Mg(2+)</name>
        <dbReference type="ChEBI" id="CHEBI:18420"/>
    </cofactor>
</comment>
<accession>A0ABW9G646</accession>
<keyword evidence="2" id="KW-0479">Metal-binding</keyword>
<evidence type="ECO:0000256" key="2">
    <source>
        <dbReference type="ARBA" id="ARBA00022723"/>
    </source>
</evidence>
<dbReference type="GO" id="GO:0016787">
    <property type="term" value="F:hydrolase activity"/>
    <property type="evidence" value="ECO:0007669"/>
    <property type="project" value="UniProtKB-KW"/>
</dbReference>
<dbReference type="InterPro" id="IPR006439">
    <property type="entry name" value="HAD-SF_hydro_IA"/>
</dbReference>
<protein>
    <submittedName>
        <fullName evidence="5">HAD-IA family hydrolase</fullName>
    </submittedName>
</protein>
<dbReference type="EMBL" id="JBEQCT010000002">
    <property type="protein sequence ID" value="MFM2484987.1"/>
    <property type="molecule type" value="Genomic_DNA"/>
</dbReference>
<dbReference type="Gene3D" id="3.40.50.1000">
    <property type="entry name" value="HAD superfamily/HAD-like"/>
    <property type="match status" value="1"/>
</dbReference>
<keyword evidence="6" id="KW-1185">Reference proteome</keyword>
<dbReference type="RefSeq" id="WP_408623173.1">
    <property type="nucleotide sequence ID" value="NZ_JBEQCT010000002.1"/>
</dbReference>
<dbReference type="InterPro" id="IPR041492">
    <property type="entry name" value="HAD_2"/>
</dbReference>
<dbReference type="PRINTS" id="PR00413">
    <property type="entry name" value="HADHALOGNASE"/>
</dbReference>
<dbReference type="Pfam" id="PF13419">
    <property type="entry name" value="HAD_2"/>
    <property type="match status" value="1"/>
</dbReference>
<dbReference type="PANTHER" id="PTHR46470:SF2">
    <property type="entry name" value="GLYCERALDEHYDE 3-PHOSPHATE PHOSPHATASE"/>
    <property type="match status" value="1"/>
</dbReference>
<evidence type="ECO:0000313" key="5">
    <source>
        <dbReference type="EMBL" id="MFM2484987.1"/>
    </source>
</evidence>
<evidence type="ECO:0000313" key="6">
    <source>
        <dbReference type="Proteomes" id="UP001629953"/>
    </source>
</evidence>
<dbReference type="InterPro" id="IPR036412">
    <property type="entry name" value="HAD-like_sf"/>
</dbReference>
<organism evidence="5 6">
    <name type="scientific">Celerinatantimonas yamalensis</name>
    <dbReference type="NCBI Taxonomy" id="559956"/>
    <lineage>
        <taxon>Bacteria</taxon>
        <taxon>Pseudomonadati</taxon>
        <taxon>Pseudomonadota</taxon>
        <taxon>Gammaproteobacteria</taxon>
        <taxon>Celerinatantimonadaceae</taxon>
        <taxon>Celerinatantimonas</taxon>
    </lineage>
</organism>
<comment type="caution">
    <text evidence="5">The sequence shown here is derived from an EMBL/GenBank/DDBJ whole genome shotgun (WGS) entry which is preliminary data.</text>
</comment>
<dbReference type="InterPro" id="IPR023214">
    <property type="entry name" value="HAD_sf"/>
</dbReference>
<dbReference type="Gene3D" id="1.10.150.520">
    <property type="match status" value="1"/>
</dbReference>
<dbReference type="SUPFAM" id="SSF56784">
    <property type="entry name" value="HAD-like"/>
    <property type="match status" value="1"/>
</dbReference>
<sequence>MYALFDLDGTVHDKTQSLKACAESMHNKFLDSGGDANQFIDEFVKENCIIQPKAKVFENLASKFNIEPDIEANMLKYFDESFHNYSKRFDGVLECMNYLKGEGVKIACVTNGRGFFQRNKIKALGLECFFDVIVTSGELSIKKPDPIIFNAALETLGASSDNSVFIGDNLKADMEPSKKLGMRTIWVNNKSDLKPEFVDYKLSSFSEFRGIWQAITRR</sequence>
<reference evidence="5 6" key="1">
    <citation type="journal article" date="2013" name="Int. J. Syst. Evol. Microbiol.">
        <title>Celerinatantimonas yamalensis sp. nov., a cold-adapted diazotrophic bacterium from a cold permafrost brine.</title>
        <authorList>
            <person name="Shcherbakova V."/>
            <person name="Chuvilskaya N."/>
            <person name="Rivkina E."/>
            <person name="Demidov N."/>
            <person name="Uchaeva V."/>
            <person name="Suetin S."/>
            <person name="Suzina N."/>
            <person name="Gilichinsky D."/>
        </authorList>
    </citation>
    <scope>NUCLEOTIDE SEQUENCE [LARGE SCALE GENOMIC DNA]</scope>
    <source>
        <strain evidence="5 6">C7</strain>
    </source>
</reference>
<name>A0ABW9G646_9GAMM</name>
<dbReference type="PANTHER" id="PTHR46470">
    <property type="entry name" value="N-ACYLNEURAMINATE-9-PHOSPHATASE"/>
    <property type="match status" value="1"/>
</dbReference>
<keyword evidence="4" id="KW-0460">Magnesium</keyword>
<evidence type="ECO:0000256" key="3">
    <source>
        <dbReference type="ARBA" id="ARBA00022801"/>
    </source>
</evidence>
<evidence type="ECO:0000256" key="4">
    <source>
        <dbReference type="ARBA" id="ARBA00022842"/>
    </source>
</evidence>
<keyword evidence="3 5" id="KW-0378">Hydrolase</keyword>
<dbReference type="SFLD" id="SFLDS00003">
    <property type="entry name" value="Haloacid_Dehalogenase"/>
    <property type="match status" value="1"/>
</dbReference>